<keyword evidence="9" id="KW-0614">Plasmid</keyword>
<dbReference type="Proteomes" id="UP000594778">
    <property type="component" value="Plasmid unnamed"/>
</dbReference>
<dbReference type="UniPathway" id="UPA00028">
    <property type="reaction ID" value="UER00004"/>
</dbReference>
<geneLocation type="plasmid" evidence="9 10">
    <name>unnamed</name>
</geneLocation>
<dbReference type="InterPro" id="IPR013332">
    <property type="entry name" value="KPR_N"/>
</dbReference>
<gene>
    <name evidence="9" type="ORF">I6G66_00135</name>
</gene>
<evidence type="ECO:0000313" key="10">
    <source>
        <dbReference type="Proteomes" id="UP000594778"/>
    </source>
</evidence>
<evidence type="ECO:0000313" key="9">
    <source>
        <dbReference type="EMBL" id="QPS05764.1"/>
    </source>
</evidence>
<proteinExistence type="predicted"/>
<evidence type="ECO:0000256" key="5">
    <source>
        <dbReference type="ARBA" id="ARBA00032024"/>
    </source>
</evidence>
<dbReference type="RefSeq" id="WP_032029056.1">
    <property type="nucleotide sequence ID" value="NZ_CP065667.1"/>
</dbReference>
<evidence type="ECO:0000256" key="1">
    <source>
        <dbReference type="ARBA" id="ARBA00004994"/>
    </source>
</evidence>
<dbReference type="InterPro" id="IPR013752">
    <property type="entry name" value="KPA_reductase"/>
</dbReference>
<evidence type="ECO:0000256" key="2">
    <source>
        <dbReference type="ARBA" id="ARBA00013014"/>
    </source>
</evidence>
<dbReference type="Gene3D" id="3.40.50.720">
    <property type="entry name" value="NAD(P)-binding Rossmann-like Domain"/>
    <property type="match status" value="1"/>
</dbReference>
<comment type="catalytic activity">
    <reaction evidence="6">
        <text>(R)-pantoate + NADP(+) = 2-dehydropantoate + NADPH + H(+)</text>
        <dbReference type="Rhea" id="RHEA:16233"/>
        <dbReference type="ChEBI" id="CHEBI:11561"/>
        <dbReference type="ChEBI" id="CHEBI:15378"/>
        <dbReference type="ChEBI" id="CHEBI:15980"/>
        <dbReference type="ChEBI" id="CHEBI:57783"/>
        <dbReference type="ChEBI" id="CHEBI:58349"/>
        <dbReference type="EC" id="1.1.1.169"/>
    </reaction>
</comment>
<dbReference type="EC" id="1.1.1.169" evidence="2"/>
<dbReference type="Pfam" id="PF08546">
    <property type="entry name" value="ApbA_C"/>
    <property type="match status" value="1"/>
</dbReference>
<dbReference type="PANTHER" id="PTHR21708">
    <property type="entry name" value="PROBABLE 2-DEHYDROPANTOATE 2-REDUCTASE"/>
    <property type="match status" value="1"/>
</dbReference>
<dbReference type="PANTHER" id="PTHR21708:SF45">
    <property type="entry name" value="2-DEHYDROPANTOATE 2-REDUCTASE"/>
    <property type="match status" value="1"/>
</dbReference>
<organism evidence="9 10">
    <name type="scientific">Delftia acidovorans</name>
    <name type="common">Pseudomonas acidovorans</name>
    <name type="synonym">Comamonas acidovorans</name>
    <dbReference type="NCBI Taxonomy" id="80866"/>
    <lineage>
        <taxon>Bacteria</taxon>
        <taxon>Pseudomonadati</taxon>
        <taxon>Pseudomonadota</taxon>
        <taxon>Betaproteobacteria</taxon>
        <taxon>Burkholderiales</taxon>
        <taxon>Comamonadaceae</taxon>
        <taxon>Delftia</taxon>
    </lineage>
</organism>
<keyword evidence="9" id="KW-0560">Oxidoreductase</keyword>
<evidence type="ECO:0000256" key="3">
    <source>
        <dbReference type="ARBA" id="ARBA00019465"/>
    </source>
</evidence>
<keyword evidence="4" id="KW-0566">Pantothenate biosynthesis</keyword>
<dbReference type="GO" id="GO:0005737">
    <property type="term" value="C:cytoplasm"/>
    <property type="evidence" value="ECO:0007669"/>
    <property type="project" value="TreeGrafter"/>
</dbReference>
<dbReference type="SUPFAM" id="SSF51735">
    <property type="entry name" value="NAD(P)-binding Rossmann-fold domains"/>
    <property type="match status" value="1"/>
</dbReference>
<dbReference type="GO" id="GO:0008677">
    <property type="term" value="F:2-dehydropantoate 2-reductase activity"/>
    <property type="evidence" value="ECO:0007669"/>
    <property type="project" value="UniProtKB-EC"/>
</dbReference>
<evidence type="ECO:0000256" key="6">
    <source>
        <dbReference type="ARBA" id="ARBA00048793"/>
    </source>
</evidence>
<dbReference type="InterPro" id="IPR051402">
    <property type="entry name" value="KPR-Related"/>
</dbReference>
<dbReference type="GO" id="GO:0015940">
    <property type="term" value="P:pantothenate biosynthetic process"/>
    <property type="evidence" value="ECO:0007669"/>
    <property type="project" value="UniProtKB-UniPathway"/>
</dbReference>
<feature type="domain" description="Ketopantoate reductase C-terminal" evidence="8">
    <location>
        <begin position="202"/>
        <end position="316"/>
    </location>
</feature>
<dbReference type="EMBL" id="CP065667">
    <property type="protein sequence ID" value="QPS05764.1"/>
    <property type="molecule type" value="Genomic_DNA"/>
</dbReference>
<dbReference type="AlphaFoldDB" id="A0A7T2RYM8"/>
<evidence type="ECO:0000259" key="7">
    <source>
        <dbReference type="Pfam" id="PF02558"/>
    </source>
</evidence>
<protein>
    <recommendedName>
        <fullName evidence="3">2-dehydropantoate 2-reductase</fullName>
        <ecNumber evidence="2">1.1.1.169</ecNumber>
    </recommendedName>
    <alternativeName>
        <fullName evidence="5">Ketopantoate reductase</fullName>
    </alternativeName>
</protein>
<name>A0A7T2RYM8_DELAC</name>
<dbReference type="Gene3D" id="1.10.1040.10">
    <property type="entry name" value="N-(1-d-carboxylethyl)-l-norvaline Dehydrogenase, domain 2"/>
    <property type="match status" value="1"/>
</dbReference>
<sequence length="331" mass="34841">MTPGASLRITVAGAGAIGTALAARLGHGGHRVSVLARGATLQNLRTHGARLDDASGSVASPVTADSQPSFGHQDIVFLCCKSQDLPALAEQVAPLVGTGTLIVPAVNGVPFWYFHQEGGRFQGRHVEAVDPGGRIGGWLPLDQVIGAVTFITAESAEPGHTVARNPHLMMLGEPGNTISPRLLGVCAALEQSGIEARPIERLRDKLWTKIIANVTSNPLSVTSGATLDQIYSRPDLLPTVRAVMLETMLAACCHGARMTVDPIEFLKLGAAMGPIRTSMLQDFERGRPLELAAIGDAVLELAALFELPMTATREMLDRTRERCAAAVAAAA</sequence>
<dbReference type="InterPro" id="IPR008927">
    <property type="entry name" value="6-PGluconate_DH-like_C_sf"/>
</dbReference>
<evidence type="ECO:0000259" key="8">
    <source>
        <dbReference type="Pfam" id="PF08546"/>
    </source>
</evidence>
<evidence type="ECO:0000256" key="4">
    <source>
        <dbReference type="ARBA" id="ARBA00022655"/>
    </source>
</evidence>
<comment type="pathway">
    <text evidence="1">Cofactor biosynthesis; (R)-pantothenate biosynthesis; (R)-pantoate from 3-methyl-2-oxobutanoate: step 2/2.</text>
</comment>
<dbReference type="SUPFAM" id="SSF48179">
    <property type="entry name" value="6-phosphogluconate dehydrogenase C-terminal domain-like"/>
    <property type="match status" value="1"/>
</dbReference>
<accession>A0A7T2RYM8</accession>
<dbReference type="NCBIfam" id="NF005089">
    <property type="entry name" value="PRK06522.1-4"/>
    <property type="match status" value="1"/>
</dbReference>
<dbReference type="Pfam" id="PF02558">
    <property type="entry name" value="ApbA"/>
    <property type="match status" value="1"/>
</dbReference>
<feature type="domain" description="Ketopantoate reductase N-terminal" evidence="7">
    <location>
        <begin position="9"/>
        <end position="173"/>
    </location>
</feature>
<dbReference type="InterPro" id="IPR036291">
    <property type="entry name" value="NAD(P)-bd_dom_sf"/>
</dbReference>
<reference evidence="9 10" key="1">
    <citation type="submission" date="2020-12" db="EMBL/GenBank/DDBJ databases">
        <title>FDA dAtabase for Regulatory Grade micrObial Sequences (FDA-ARGOS): Supporting development and validation of Infectious Disease Dx tests.</title>
        <authorList>
            <person name="Sproer C."/>
            <person name="Gronow S."/>
            <person name="Severitt S."/>
            <person name="Schroder I."/>
            <person name="Tallon L."/>
            <person name="Sadzewicz L."/>
            <person name="Zhao X."/>
            <person name="Boylan J."/>
            <person name="Ott S."/>
            <person name="Bowen H."/>
            <person name="Vavikolanu K."/>
            <person name="Mehta A."/>
            <person name="Aluvathingal J."/>
            <person name="Nadendla S."/>
            <person name="Lowell S."/>
            <person name="Myers T."/>
            <person name="Yan Y."/>
            <person name="Sichtig H."/>
        </authorList>
    </citation>
    <scope>NUCLEOTIDE SEQUENCE [LARGE SCALE GENOMIC DNA]</scope>
    <source>
        <strain evidence="9 10">FDAARGOS_909</strain>
        <plasmid evidence="9 10">unnamed</plasmid>
    </source>
</reference>
<dbReference type="InterPro" id="IPR013328">
    <property type="entry name" value="6PGD_dom2"/>
</dbReference>